<evidence type="ECO:0000256" key="1">
    <source>
        <dbReference type="SAM" id="Phobius"/>
    </source>
</evidence>
<comment type="caution">
    <text evidence="2">The sequence shown here is derived from an EMBL/GenBank/DDBJ whole genome shotgun (WGS) entry which is preliminary data.</text>
</comment>
<name>A0AAW0GU97_9APHY</name>
<keyword evidence="3" id="KW-1185">Reference proteome</keyword>
<feature type="transmembrane region" description="Helical" evidence="1">
    <location>
        <begin position="45"/>
        <end position="68"/>
    </location>
</feature>
<evidence type="ECO:0000313" key="2">
    <source>
        <dbReference type="EMBL" id="KAK7692994.1"/>
    </source>
</evidence>
<evidence type="ECO:0000313" key="3">
    <source>
        <dbReference type="Proteomes" id="UP001385951"/>
    </source>
</evidence>
<protein>
    <submittedName>
        <fullName evidence="2">Uncharacterized protein</fullName>
    </submittedName>
</protein>
<reference evidence="2 3" key="1">
    <citation type="submission" date="2022-09" db="EMBL/GenBank/DDBJ databases">
        <authorList>
            <person name="Palmer J.M."/>
        </authorList>
    </citation>
    <scope>NUCLEOTIDE SEQUENCE [LARGE SCALE GENOMIC DNA]</scope>
    <source>
        <strain evidence="2 3">DSM 7382</strain>
    </source>
</reference>
<organism evidence="2 3">
    <name type="scientific">Cerrena zonata</name>
    <dbReference type="NCBI Taxonomy" id="2478898"/>
    <lineage>
        <taxon>Eukaryota</taxon>
        <taxon>Fungi</taxon>
        <taxon>Dikarya</taxon>
        <taxon>Basidiomycota</taxon>
        <taxon>Agaricomycotina</taxon>
        <taxon>Agaricomycetes</taxon>
        <taxon>Polyporales</taxon>
        <taxon>Cerrenaceae</taxon>
        <taxon>Cerrena</taxon>
    </lineage>
</organism>
<keyword evidence="1" id="KW-1133">Transmembrane helix</keyword>
<accession>A0AAW0GU97</accession>
<gene>
    <name evidence="2" type="ORF">QCA50_002559</name>
</gene>
<sequence length="83" mass="9605">MAAIEVHWGTGISIAMSMDPAKSIKKHILSPISILTGFPEYVAPYVLNFFVFIFVFMFVFVFVLWLMYEPSINRDIVLRNPEF</sequence>
<dbReference type="AlphaFoldDB" id="A0AAW0GU97"/>
<dbReference type="Proteomes" id="UP001385951">
    <property type="component" value="Unassembled WGS sequence"/>
</dbReference>
<keyword evidence="1" id="KW-0812">Transmembrane</keyword>
<dbReference type="EMBL" id="JASBNA010000003">
    <property type="protein sequence ID" value="KAK7692994.1"/>
    <property type="molecule type" value="Genomic_DNA"/>
</dbReference>
<keyword evidence="1" id="KW-0472">Membrane</keyword>
<proteinExistence type="predicted"/>